<organism evidence="6 7">
    <name type="scientific">Amaricoccus macauensis</name>
    <dbReference type="NCBI Taxonomy" id="57001"/>
    <lineage>
        <taxon>Bacteria</taxon>
        <taxon>Pseudomonadati</taxon>
        <taxon>Pseudomonadota</taxon>
        <taxon>Alphaproteobacteria</taxon>
        <taxon>Rhodobacterales</taxon>
        <taxon>Paracoccaceae</taxon>
        <taxon>Amaricoccus</taxon>
    </lineage>
</organism>
<dbReference type="SUPFAM" id="SSF48179">
    <property type="entry name" value="6-phosphogluconate dehydrogenase C-terminal domain-like"/>
    <property type="match status" value="1"/>
</dbReference>
<dbReference type="Proteomes" id="UP000549457">
    <property type="component" value="Unassembled WGS sequence"/>
</dbReference>
<dbReference type="Gene3D" id="1.10.1040.10">
    <property type="entry name" value="N-(1-d-carboxylethyl)-l-norvaline Dehydrogenase, domain 2"/>
    <property type="match status" value="1"/>
</dbReference>
<gene>
    <name evidence="6" type="ORF">HNP73_001356</name>
</gene>
<feature type="active site" evidence="3">
    <location>
        <position position="181"/>
    </location>
</feature>
<dbReference type="PANTHER" id="PTHR43060:SF15">
    <property type="entry name" value="3-HYDROXYISOBUTYRATE DEHYDROGENASE-LIKE 1, MITOCHONDRIAL-RELATED"/>
    <property type="match status" value="1"/>
</dbReference>
<feature type="domain" description="6-phosphogluconate dehydrogenase NADP-binding" evidence="4">
    <location>
        <begin position="15"/>
        <end position="168"/>
    </location>
</feature>
<dbReference type="Gene3D" id="3.40.50.720">
    <property type="entry name" value="NAD(P)-binding Rossmann-like Domain"/>
    <property type="match status" value="1"/>
</dbReference>
<sequence>MTESNATQATGLPVVGFVGVGLMGWGMAKNAVEKGYPLRVVAHRKREAVDDLVKRGAVECPDVAALAAECDVIVLCVTGAPQVQAIVASIVPAAKPGLTIIDSSTSEPDVTERLAAELGEKGISLLDAPLSRTPQHTWDGEATTYVGGPAELIEKWRPLLATWANVVIPTGGPVGSAHALKLINNLVALGYASIWAECYAMVDKVGADPAVFREIVTNSGMNCGNFQSFSQYAVDRDAGAHKFTIVNGCKDLTYYNRLANRHGAATLMSDGALQTLKLGVAMGMGERYMPQIGDIVLALNDPKSDKTKE</sequence>
<evidence type="ECO:0000256" key="3">
    <source>
        <dbReference type="PIRSR" id="PIRSR000103-1"/>
    </source>
</evidence>
<dbReference type="Pfam" id="PF03446">
    <property type="entry name" value="NAD_binding_2"/>
    <property type="match status" value="1"/>
</dbReference>
<dbReference type="RefSeq" id="WP_184147802.1">
    <property type="nucleotide sequence ID" value="NZ_JACHFM010000001.1"/>
</dbReference>
<reference evidence="6 7" key="1">
    <citation type="submission" date="2020-08" db="EMBL/GenBank/DDBJ databases">
        <title>Genomic Encyclopedia of Type Strains, Phase IV (KMG-IV): sequencing the most valuable type-strain genomes for metagenomic binning, comparative biology and taxonomic classification.</title>
        <authorList>
            <person name="Goeker M."/>
        </authorList>
    </citation>
    <scope>NUCLEOTIDE SEQUENCE [LARGE SCALE GENOMIC DNA]</scope>
    <source>
        <strain evidence="6 7">DSM 101730</strain>
    </source>
</reference>
<dbReference type="EMBL" id="JACHFM010000001">
    <property type="protein sequence ID" value="MBB5221435.1"/>
    <property type="molecule type" value="Genomic_DNA"/>
</dbReference>
<dbReference type="GO" id="GO:0051287">
    <property type="term" value="F:NAD binding"/>
    <property type="evidence" value="ECO:0007669"/>
    <property type="project" value="InterPro"/>
</dbReference>
<dbReference type="GO" id="GO:0016491">
    <property type="term" value="F:oxidoreductase activity"/>
    <property type="evidence" value="ECO:0007669"/>
    <property type="project" value="UniProtKB-KW"/>
</dbReference>
<dbReference type="Pfam" id="PF14833">
    <property type="entry name" value="NAD_binding_11"/>
    <property type="match status" value="1"/>
</dbReference>
<dbReference type="InterPro" id="IPR036291">
    <property type="entry name" value="NAD(P)-bd_dom_sf"/>
</dbReference>
<evidence type="ECO:0000313" key="7">
    <source>
        <dbReference type="Proteomes" id="UP000549457"/>
    </source>
</evidence>
<dbReference type="InterPro" id="IPR006115">
    <property type="entry name" value="6PGDH_NADP-bd"/>
</dbReference>
<feature type="domain" description="3-hydroxyisobutyrate dehydrogenase-like NAD-binding" evidence="5">
    <location>
        <begin position="175"/>
        <end position="285"/>
    </location>
</feature>
<evidence type="ECO:0000259" key="4">
    <source>
        <dbReference type="Pfam" id="PF03446"/>
    </source>
</evidence>
<dbReference type="InterPro" id="IPR013328">
    <property type="entry name" value="6PGD_dom2"/>
</dbReference>
<keyword evidence="7" id="KW-1185">Reference proteome</keyword>
<evidence type="ECO:0000256" key="2">
    <source>
        <dbReference type="ARBA" id="ARBA00023027"/>
    </source>
</evidence>
<name>A0A840SLD3_9RHOB</name>
<proteinExistence type="predicted"/>
<dbReference type="PANTHER" id="PTHR43060">
    <property type="entry name" value="3-HYDROXYISOBUTYRATE DEHYDROGENASE-LIKE 1, MITOCHONDRIAL-RELATED"/>
    <property type="match status" value="1"/>
</dbReference>
<dbReference type="SUPFAM" id="SSF51735">
    <property type="entry name" value="NAD(P)-binding Rossmann-fold domains"/>
    <property type="match status" value="1"/>
</dbReference>
<dbReference type="InterPro" id="IPR029154">
    <property type="entry name" value="HIBADH-like_NADP-bd"/>
</dbReference>
<evidence type="ECO:0008006" key="8">
    <source>
        <dbReference type="Google" id="ProtNLM"/>
    </source>
</evidence>
<evidence type="ECO:0000259" key="5">
    <source>
        <dbReference type="Pfam" id="PF14833"/>
    </source>
</evidence>
<protein>
    <recommendedName>
        <fullName evidence="8">3-hydroxyisobutyrate dehydrogenase</fullName>
    </recommendedName>
</protein>
<comment type="caution">
    <text evidence="6">The sequence shown here is derived from an EMBL/GenBank/DDBJ whole genome shotgun (WGS) entry which is preliminary data.</text>
</comment>
<evidence type="ECO:0000256" key="1">
    <source>
        <dbReference type="ARBA" id="ARBA00023002"/>
    </source>
</evidence>
<keyword evidence="2" id="KW-0520">NAD</keyword>
<dbReference type="AlphaFoldDB" id="A0A840SLD3"/>
<dbReference type="InterPro" id="IPR008927">
    <property type="entry name" value="6-PGluconate_DH-like_C_sf"/>
</dbReference>
<evidence type="ECO:0000313" key="6">
    <source>
        <dbReference type="EMBL" id="MBB5221435.1"/>
    </source>
</evidence>
<dbReference type="GO" id="GO:0050661">
    <property type="term" value="F:NADP binding"/>
    <property type="evidence" value="ECO:0007669"/>
    <property type="project" value="InterPro"/>
</dbReference>
<dbReference type="InterPro" id="IPR015815">
    <property type="entry name" value="HIBADH-related"/>
</dbReference>
<keyword evidence="1" id="KW-0560">Oxidoreductase</keyword>
<dbReference type="PIRSF" id="PIRSF000103">
    <property type="entry name" value="HIBADH"/>
    <property type="match status" value="1"/>
</dbReference>
<accession>A0A840SLD3</accession>